<reference evidence="1" key="1">
    <citation type="journal article" date="2023" name="ISME Commun">
        <title>Diversity of Bathyarchaeia viruses in metagenomes and virus-encoded CRISPR system components.</title>
        <authorList>
            <person name="Duan C."/>
            <person name="Liu Y."/>
            <person name="Liu Y."/>
            <person name="Liu L."/>
            <person name="Cai M."/>
            <person name="Zhang R."/>
            <person name="Zeng Q."/>
            <person name="Koonin E.V."/>
            <person name="Krupovic M."/>
            <person name="Li M."/>
        </authorList>
    </citation>
    <scope>NUCLEOTIDE SEQUENCE</scope>
    <source>
        <strain evidence="1">Chiyou-1</strain>
    </source>
</reference>
<sequence length="437" mass="51342">MSYENVLDKRKYHVKVASEDGVYITWLRLLDVAPLFSEWAWLQIPLFDLTQLGMVILFDIAPFEFQPYALDYEYTTPSIDEVMQGIWVKFTPVDYTLKYAWTSSVDRYTYVNYKPEYAESIDRTRLKKAYYGLTRYGESYYDPPVQREFVRATLYRLSLMRTARVSYLADIERVHETLDIHEVVGVTLVNRLALLSSAQINAFVLGLSPLGRGRLAEDKDGLTSIPVVDYMGNIYDVKFRTLEHLQSGFILGLTFLGYGFLMPRETIYVYPEGKRNPPFIDTIVYKTRGVINRLSLTAWAYSNYNKPEEMVDYHKSEKTSQYDLLQAYRRHIEAWVEAQITPEEANAVKVRQYQNAVLQAISFRAKRHRWGFQGWGAMTEYQFRDWWMRYWTAQGLNNDVLSKLYEGMALWLSRLREVKLRVGEQVKKTRLRLARLA</sequence>
<protein>
    <submittedName>
        <fullName evidence="1">Minor structural protein</fullName>
    </submittedName>
</protein>
<organism evidence="1">
    <name type="scientific">Ligamenvirales sp</name>
    <dbReference type="NCBI Taxonomy" id="2832923"/>
    <lineage>
        <taxon>Viruses</taxon>
        <taxon>Adnaviria</taxon>
        <taxon>Zilligvirae</taxon>
        <taxon>Taleaviricota</taxon>
        <taxon>Tokiviricetes</taxon>
        <taxon>Ligamenvirales</taxon>
    </lineage>
</organism>
<reference evidence="1" key="2">
    <citation type="submission" date="2024-03" db="EMBL/GenBank/DDBJ databases">
        <authorList>
            <person name="Roux S."/>
            <person name="Duan C."/>
        </authorList>
    </citation>
    <scope>NUCLEOTIDE SEQUENCE</scope>
    <source>
        <strain evidence="1">Chiyou-1</strain>
    </source>
</reference>
<accession>A0AAU6PX80</accession>
<evidence type="ECO:0000313" key="1">
    <source>
        <dbReference type="EMBL" id="WYC14531.1"/>
    </source>
</evidence>
<dbReference type="EMBL" id="PP467602">
    <property type="protein sequence ID" value="WYC14531.1"/>
    <property type="molecule type" value="Genomic_DNA"/>
</dbReference>
<proteinExistence type="predicted"/>
<name>A0AAU6PX80_9VIRU</name>